<keyword evidence="1" id="KW-0479">Metal-binding</keyword>
<organism evidence="4 5">
    <name type="scientific">Dimorphilus gyrociliatus</name>
    <dbReference type="NCBI Taxonomy" id="2664684"/>
    <lineage>
        <taxon>Eukaryota</taxon>
        <taxon>Metazoa</taxon>
        <taxon>Spiralia</taxon>
        <taxon>Lophotrochozoa</taxon>
        <taxon>Annelida</taxon>
        <taxon>Polychaeta</taxon>
        <taxon>Polychaeta incertae sedis</taxon>
        <taxon>Dinophilidae</taxon>
        <taxon>Dimorphilus</taxon>
    </lineage>
</organism>
<dbReference type="InterPro" id="IPR000719">
    <property type="entry name" value="Prot_kinase_dom"/>
</dbReference>
<keyword evidence="5" id="KW-1185">Reference proteome</keyword>
<sequence>MAANKLYLGKVKMLDNGFYECIDCQLVYCEKRFFRGHQLVNCALNKEKETSNMELISVKKVQKSNTKRPFKCESCRARFFDRQNLKKHLVIHLEDNEDNKIILGKVYLTIKKIKNYKIEALSSISKDRSLAIYLGKNRKNEEVQLTHFQVFNKVESDILRLKHENIILLIDSFVFKKKFVFVFERGNTTLRQEIHENAMLTIAMIKQYVYQMKNGLLFLHENGFGHGNLKPDCILIKSGTIKFSGFRHAFRLANPCRLEGVTNFTYHAPEVILNKELSDKADIWALGVMIYELCYKKHPFYGHDQQQLRSNILNYHKQVCDTFIDNDILRFLCEAVKRQKHDRRLYNFQLK</sequence>
<dbReference type="AlphaFoldDB" id="A0A7I8WB96"/>
<dbReference type="OrthoDB" id="4062651at2759"/>
<evidence type="ECO:0000313" key="5">
    <source>
        <dbReference type="Proteomes" id="UP000549394"/>
    </source>
</evidence>
<dbReference type="PROSITE" id="PS00028">
    <property type="entry name" value="ZINC_FINGER_C2H2_1"/>
    <property type="match status" value="1"/>
</dbReference>
<dbReference type="PROSITE" id="PS50157">
    <property type="entry name" value="ZINC_FINGER_C2H2_2"/>
    <property type="match status" value="1"/>
</dbReference>
<dbReference type="PANTHER" id="PTHR24362">
    <property type="entry name" value="SERINE/THREONINE-PROTEIN KINASE NEK"/>
    <property type="match status" value="1"/>
</dbReference>
<dbReference type="InterPro" id="IPR013087">
    <property type="entry name" value="Znf_C2H2_type"/>
</dbReference>
<dbReference type="EMBL" id="CAJFCJ010000026">
    <property type="protein sequence ID" value="CAD5125421.1"/>
    <property type="molecule type" value="Genomic_DNA"/>
</dbReference>
<dbReference type="Gene3D" id="1.10.510.10">
    <property type="entry name" value="Transferase(Phosphotransferase) domain 1"/>
    <property type="match status" value="1"/>
</dbReference>
<dbReference type="Gene3D" id="3.30.160.60">
    <property type="entry name" value="Classic Zinc Finger"/>
    <property type="match status" value="1"/>
</dbReference>
<dbReference type="Proteomes" id="UP000549394">
    <property type="component" value="Unassembled WGS sequence"/>
</dbReference>
<protein>
    <submittedName>
        <fullName evidence="4">DgyrCDS13647</fullName>
    </submittedName>
</protein>
<dbReference type="InterPro" id="IPR011009">
    <property type="entry name" value="Kinase-like_dom_sf"/>
</dbReference>
<name>A0A7I8WB96_9ANNE</name>
<dbReference type="SUPFAM" id="SSF56112">
    <property type="entry name" value="Protein kinase-like (PK-like)"/>
    <property type="match status" value="1"/>
</dbReference>
<feature type="domain" description="Protein kinase" evidence="2">
    <location>
        <begin position="92"/>
        <end position="351"/>
    </location>
</feature>
<proteinExistence type="predicted"/>
<evidence type="ECO:0000259" key="2">
    <source>
        <dbReference type="PROSITE" id="PS50011"/>
    </source>
</evidence>
<reference evidence="4 5" key="1">
    <citation type="submission" date="2020-08" db="EMBL/GenBank/DDBJ databases">
        <authorList>
            <person name="Hejnol A."/>
        </authorList>
    </citation>
    <scope>NUCLEOTIDE SEQUENCE [LARGE SCALE GENOMIC DNA]</scope>
</reference>
<accession>A0A7I8WB96</accession>
<keyword evidence="1" id="KW-0862">Zinc</keyword>
<comment type="caution">
    <text evidence="4">The sequence shown here is derived from an EMBL/GenBank/DDBJ whole genome shotgun (WGS) entry which is preliminary data.</text>
</comment>
<dbReference type="GO" id="GO:0005524">
    <property type="term" value="F:ATP binding"/>
    <property type="evidence" value="ECO:0007669"/>
    <property type="project" value="InterPro"/>
</dbReference>
<evidence type="ECO:0000256" key="1">
    <source>
        <dbReference type="PROSITE-ProRule" id="PRU00042"/>
    </source>
</evidence>
<dbReference type="InterPro" id="IPR036236">
    <property type="entry name" value="Znf_C2H2_sf"/>
</dbReference>
<dbReference type="PROSITE" id="PS50011">
    <property type="entry name" value="PROTEIN_KINASE_DOM"/>
    <property type="match status" value="1"/>
</dbReference>
<evidence type="ECO:0000313" key="4">
    <source>
        <dbReference type="EMBL" id="CAD5125421.1"/>
    </source>
</evidence>
<dbReference type="PANTHER" id="PTHR24362:SF309">
    <property type="entry name" value="PROTEIN KINASE DOMAIN-CONTAINING PROTEIN"/>
    <property type="match status" value="1"/>
</dbReference>
<dbReference type="SMART" id="SM00220">
    <property type="entry name" value="S_TKc"/>
    <property type="match status" value="1"/>
</dbReference>
<evidence type="ECO:0000259" key="3">
    <source>
        <dbReference type="PROSITE" id="PS50157"/>
    </source>
</evidence>
<feature type="domain" description="C2H2-type" evidence="3">
    <location>
        <begin position="70"/>
        <end position="97"/>
    </location>
</feature>
<dbReference type="GO" id="GO:0008270">
    <property type="term" value="F:zinc ion binding"/>
    <property type="evidence" value="ECO:0007669"/>
    <property type="project" value="UniProtKB-KW"/>
</dbReference>
<gene>
    <name evidence="4" type="ORF">DGYR_LOCUS12797</name>
</gene>
<dbReference type="SUPFAM" id="SSF57667">
    <property type="entry name" value="beta-beta-alpha zinc fingers"/>
    <property type="match status" value="1"/>
</dbReference>
<dbReference type="GO" id="GO:0004672">
    <property type="term" value="F:protein kinase activity"/>
    <property type="evidence" value="ECO:0007669"/>
    <property type="project" value="InterPro"/>
</dbReference>
<keyword evidence="1" id="KW-0863">Zinc-finger</keyword>
<dbReference type="Pfam" id="PF00069">
    <property type="entry name" value="Pkinase"/>
    <property type="match status" value="1"/>
</dbReference>